<accession>A0AAW5P6X2</accession>
<proteinExistence type="predicted"/>
<dbReference type="EMBL" id="JANTZM010000007">
    <property type="protein sequence ID" value="MCS4157811.1"/>
    <property type="molecule type" value="Genomic_DNA"/>
</dbReference>
<name>A0AAW5P6X2_9BACT</name>
<evidence type="ECO:0000313" key="1">
    <source>
        <dbReference type="EMBL" id="MCS4157811.1"/>
    </source>
</evidence>
<dbReference type="AlphaFoldDB" id="A0AAW5P6X2"/>
<evidence type="ECO:0000313" key="2">
    <source>
        <dbReference type="Proteomes" id="UP001155110"/>
    </source>
</evidence>
<sequence length="161" mass="17961">MSPVTMKWGLNQLKKNGWFIRLDPSSNETEGEVRKNLFATAFARASTNSIGLDSSGGIFAPEYLQDAAKSRRNIRRKYDVPERDHGPLRHEVVRDALRWVQREVSAPTGNYAVRRGKEVARTQIEDAARAAIYAYPGGKSTLTERALSAAEAERDKIASNL</sequence>
<comment type="caution">
    <text evidence="1">The sequence shown here is derived from an EMBL/GenBank/DDBJ whole genome shotgun (WGS) entry which is preliminary data.</text>
</comment>
<protein>
    <submittedName>
        <fullName evidence="1">Uncharacterized protein</fullName>
    </submittedName>
</protein>
<dbReference type="Proteomes" id="UP001155110">
    <property type="component" value="Unassembled WGS sequence"/>
</dbReference>
<reference evidence="1" key="1">
    <citation type="submission" date="2022-08" db="EMBL/GenBank/DDBJ databases">
        <title>Genomic Encyclopedia of Type Strains, Phase V (KMG-V): Genome sequencing to study the core and pangenomes of soil and plant-associated prokaryotes.</title>
        <authorList>
            <person name="Whitman W."/>
        </authorList>
    </citation>
    <scope>NUCLEOTIDE SEQUENCE</scope>
    <source>
        <strain evidence="1">SP3002</strain>
    </source>
</reference>
<organism evidence="1 2">
    <name type="scientific">Salinibacter ruber</name>
    <dbReference type="NCBI Taxonomy" id="146919"/>
    <lineage>
        <taxon>Bacteria</taxon>
        <taxon>Pseudomonadati</taxon>
        <taxon>Rhodothermota</taxon>
        <taxon>Rhodothermia</taxon>
        <taxon>Rhodothermales</taxon>
        <taxon>Salinibacteraceae</taxon>
        <taxon>Salinibacter</taxon>
    </lineage>
</organism>
<dbReference type="RefSeq" id="WP_259258339.1">
    <property type="nucleotide sequence ID" value="NZ_JANTZM010000007.1"/>
</dbReference>
<gene>
    <name evidence="1" type="ORF">GGP99_001775</name>
</gene>